<dbReference type="EMBL" id="JAFHKP010000023">
    <property type="protein sequence ID" value="KAG5478981.1"/>
    <property type="molecule type" value="Genomic_DNA"/>
</dbReference>
<name>A0A836GPL8_LEIEN</name>
<dbReference type="KEGG" id="lenr:94172761"/>
<dbReference type="Gene3D" id="3.40.50.300">
    <property type="entry name" value="P-loop containing nucleotide triphosphate hydrolases"/>
    <property type="match status" value="1"/>
</dbReference>
<dbReference type="Proteomes" id="UP000674179">
    <property type="component" value="Chromosome 23"/>
</dbReference>
<protein>
    <recommendedName>
        <fullName evidence="3">Adenylate kinase</fullName>
    </recommendedName>
</protein>
<dbReference type="PANTHER" id="PTHR11667:SF27">
    <property type="entry name" value="ADENYLATE KINASE"/>
    <property type="match status" value="1"/>
</dbReference>
<keyword evidence="2" id="KW-1185">Reference proteome</keyword>
<dbReference type="PANTHER" id="PTHR11667">
    <property type="match status" value="1"/>
</dbReference>
<gene>
    <name evidence="1" type="ORF">CUR178_05563</name>
</gene>
<dbReference type="InterPro" id="IPR027417">
    <property type="entry name" value="P-loop_NTPase"/>
</dbReference>
<evidence type="ECO:0000313" key="1">
    <source>
        <dbReference type="EMBL" id="KAG5478981.1"/>
    </source>
</evidence>
<evidence type="ECO:0000313" key="2">
    <source>
        <dbReference type="Proteomes" id="UP000674179"/>
    </source>
</evidence>
<evidence type="ECO:0008006" key="3">
    <source>
        <dbReference type="Google" id="ProtNLM"/>
    </source>
</evidence>
<dbReference type="OrthoDB" id="267121at2759"/>
<proteinExistence type="predicted"/>
<dbReference type="AlphaFoldDB" id="A0A836GPL8"/>
<accession>A0A836GPL8</accession>
<comment type="caution">
    <text evidence="1">The sequence shown here is derived from an EMBL/GenBank/DDBJ whole genome shotgun (WGS) entry which is preliminary data.</text>
</comment>
<dbReference type="RefSeq" id="XP_067693039.1">
    <property type="nucleotide sequence ID" value="XM_067837251.1"/>
</dbReference>
<dbReference type="GeneID" id="94172761"/>
<organism evidence="1 2">
    <name type="scientific">Leishmania enriettii</name>
    <dbReference type="NCBI Taxonomy" id="5663"/>
    <lineage>
        <taxon>Eukaryota</taxon>
        <taxon>Discoba</taxon>
        <taxon>Euglenozoa</taxon>
        <taxon>Kinetoplastea</taxon>
        <taxon>Metakinetoplastina</taxon>
        <taxon>Trypanosomatida</taxon>
        <taxon>Trypanosomatidae</taxon>
        <taxon>Leishmaniinae</taxon>
        <taxon>Leishmania</taxon>
    </lineage>
</organism>
<dbReference type="SUPFAM" id="SSF52540">
    <property type="entry name" value="P-loop containing nucleoside triphosphate hydrolases"/>
    <property type="match status" value="1"/>
</dbReference>
<reference evidence="1 2" key="1">
    <citation type="submission" date="2021-02" db="EMBL/GenBank/DDBJ databases">
        <title>Leishmania (Mundinia) enrietti genome sequencing and assembly.</title>
        <authorList>
            <person name="Almutairi H."/>
            <person name="Gatherer D."/>
        </authorList>
    </citation>
    <scope>NUCLEOTIDE SEQUENCE [LARGE SCALE GENOMIC DNA]</scope>
    <source>
        <strain evidence="1">CUR178</strain>
    </source>
</reference>
<sequence length="285" mass="29869">MASAAYYKKKQAQQHLAISEVQAITEALIATVAQSRPRSPLRALLHALDRMEGEQAGAVSAAADSAPPLVTPLLVLLTGPPGCGKSVQASHIAASLGGVHCAVPSLVRDAVNGGRLPGAKDAYVPLPLQEEVRAAKESAALQTPPLPPAPAAPSSLPSELAARLILNRIQYETGQRRAAADAASAAGVQRPPSRVLFVLDGYPSTIGEALTLEAATGQEISAVVALRCSVECLQARRRSPASSARLSSFSIFEEYWDAQHKLRVVDGSQSIPAVTRQTLTILQEE</sequence>